<name>C0ZZ68_RHOE4</name>
<dbReference type="HOGENOM" id="CLU_1685219_0_0_11"/>
<proteinExistence type="predicted"/>
<dbReference type="InterPro" id="IPR032710">
    <property type="entry name" value="NTF2-like_dom_sf"/>
</dbReference>
<reference evidence="2" key="1">
    <citation type="submission" date="2005-03" db="EMBL/GenBank/DDBJ databases">
        <title>Comparison of the complete genome sequences of Rhodococcus erythropolis PR4 and Rhodococcus opacus B4.</title>
        <authorList>
            <person name="Takarada H."/>
            <person name="Sekine M."/>
            <person name="Hosoyama A."/>
            <person name="Yamada R."/>
            <person name="Fujisawa T."/>
            <person name="Omata S."/>
            <person name="Shimizu A."/>
            <person name="Tsukatani N."/>
            <person name="Tanikawa S."/>
            <person name="Fujita N."/>
            <person name="Harayama S."/>
        </authorList>
    </citation>
    <scope>NUCLEOTIDE SEQUENCE [LARGE SCALE GENOMIC DNA]</scope>
    <source>
        <strain evidence="2">PR4 / NBRC 100887</strain>
    </source>
</reference>
<dbReference type="Gene3D" id="3.10.450.50">
    <property type="match status" value="1"/>
</dbReference>
<evidence type="ECO:0000313" key="1">
    <source>
        <dbReference type="EMBL" id="BAH33653.1"/>
    </source>
</evidence>
<dbReference type="eggNOG" id="COG3631">
    <property type="taxonomic scope" value="Bacteria"/>
</dbReference>
<protein>
    <recommendedName>
        <fullName evidence="3">SnoaL-like domain-containing protein</fullName>
    </recommendedName>
</protein>
<dbReference type="AlphaFoldDB" id="C0ZZ68"/>
<dbReference type="Proteomes" id="UP000002204">
    <property type="component" value="Chromosome"/>
</dbReference>
<dbReference type="SUPFAM" id="SSF54427">
    <property type="entry name" value="NTF2-like"/>
    <property type="match status" value="1"/>
</dbReference>
<sequence length="174" mass="19916">MPRQASKMKRWFAAGFGTAIVSRSLLRKALIFKFRRDVRALNSGNYRPLLNSYHHHAVLRFAEGDHRWAGVHAGRDQIETFLQEFVDAGLQGAVTEAYFGGPLWRMTLLARFDDRALGPDGAVIYQNRTVLLVRTKWGRIVEQEDYYEDTARIGDFDRRLREIEAGRACGTVAE</sequence>
<organism evidence="1 2">
    <name type="scientific">Rhodococcus erythropolis (strain PR4 / NBRC 100887)</name>
    <dbReference type="NCBI Taxonomy" id="234621"/>
    <lineage>
        <taxon>Bacteria</taxon>
        <taxon>Bacillati</taxon>
        <taxon>Actinomycetota</taxon>
        <taxon>Actinomycetes</taxon>
        <taxon>Mycobacteriales</taxon>
        <taxon>Nocardiaceae</taxon>
        <taxon>Rhodococcus</taxon>
        <taxon>Rhodococcus erythropolis group</taxon>
    </lineage>
</organism>
<dbReference type="KEGG" id="rer:RER_29450"/>
<dbReference type="EMBL" id="AP008957">
    <property type="protein sequence ID" value="BAH33653.1"/>
    <property type="molecule type" value="Genomic_DNA"/>
</dbReference>
<accession>C0ZZ68</accession>
<gene>
    <name evidence="1" type="ordered locus">RER_29450</name>
</gene>
<reference evidence="1 2" key="2">
    <citation type="journal article" date="2006" name="Environ. Microbiol.">
        <title>Sequence analysis of three plasmids harboured in Rhodococcus erythropolis strain PR4.</title>
        <authorList>
            <person name="Sekine M."/>
            <person name="Tanikawa S."/>
            <person name="Omata S."/>
            <person name="Saito M."/>
            <person name="Fujisawa T."/>
            <person name="Tsukatani N."/>
            <person name="Tajima T."/>
            <person name="Sekigawa T."/>
            <person name="Kosugi H."/>
            <person name="Matsuo Y."/>
            <person name="Nishiko R."/>
            <person name="Imamura K."/>
            <person name="Ito M."/>
            <person name="Narita H."/>
            <person name="Tago S."/>
            <person name="Fujita N."/>
            <person name="Harayama S."/>
        </authorList>
    </citation>
    <scope>NUCLEOTIDE SEQUENCE [LARGE SCALE GENOMIC DNA]</scope>
    <source>
        <strain evidence="2">PR4 / NBRC 100887</strain>
    </source>
</reference>
<evidence type="ECO:0000313" key="2">
    <source>
        <dbReference type="Proteomes" id="UP000002204"/>
    </source>
</evidence>
<evidence type="ECO:0008006" key="3">
    <source>
        <dbReference type="Google" id="ProtNLM"/>
    </source>
</evidence>